<dbReference type="PANTHER" id="PTHR46623">
    <property type="entry name" value="CARBOXYMETHYLENEBUTENOLIDASE-RELATED"/>
    <property type="match status" value="1"/>
</dbReference>
<feature type="domain" description="Dienelactone hydrolase" evidence="1">
    <location>
        <begin position="4"/>
        <end position="188"/>
    </location>
</feature>
<dbReference type="EMBL" id="JAEOAH010000064">
    <property type="protein sequence ID" value="MBK3497360.1"/>
    <property type="molecule type" value="Genomic_DNA"/>
</dbReference>
<evidence type="ECO:0000313" key="3">
    <source>
        <dbReference type="Proteomes" id="UP000618943"/>
    </source>
</evidence>
<keyword evidence="2" id="KW-0378">Hydrolase</keyword>
<dbReference type="GO" id="GO:0016787">
    <property type="term" value="F:hydrolase activity"/>
    <property type="evidence" value="ECO:0007669"/>
    <property type="project" value="UniProtKB-KW"/>
</dbReference>
<dbReference type="SUPFAM" id="SSF53474">
    <property type="entry name" value="alpha/beta-Hydrolases"/>
    <property type="match status" value="1"/>
</dbReference>
<protein>
    <submittedName>
        <fullName evidence="2">Dienelactone hydrolase family protein</fullName>
    </submittedName>
</protein>
<keyword evidence="3" id="KW-1185">Reference proteome</keyword>
<proteinExistence type="predicted"/>
<evidence type="ECO:0000313" key="2">
    <source>
        <dbReference type="EMBL" id="MBK3497360.1"/>
    </source>
</evidence>
<dbReference type="InterPro" id="IPR002925">
    <property type="entry name" value="Dienelactn_hydro"/>
</dbReference>
<dbReference type="RefSeq" id="WP_200750641.1">
    <property type="nucleotide sequence ID" value="NZ_JAEOAH010000064.1"/>
</dbReference>
<dbReference type="InterPro" id="IPR029058">
    <property type="entry name" value="AB_hydrolase_fold"/>
</dbReference>
<comment type="caution">
    <text evidence="2">The sequence shown here is derived from an EMBL/GenBank/DDBJ whole genome shotgun (WGS) entry which is preliminary data.</text>
</comment>
<dbReference type="PANTHER" id="PTHR46623:SF6">
    <property type="entry name" value="ALPHA_BETA-HYDROLASES SUPERFAMILY PROTEIN"/>
    <property type="match status" value="1"/>
</dbReference>
<reference evidence="2 3" key="1">
    <citation type="submission" date="2020-12" db="EMBL/GenBank/DDBJ databases">
        <title>YIM B01967 draft genome.</title>
        <authorList>
            <person name="Yan X."/>
        </authorList>
    </citation>
    <scope>NUCLEOTIDE SEQUENCE [LARGE SCALE GENOMIC DNA]</scope>
    <source>
        <strain evidence="2 3">YIM B01967</strain>
    </source>
</reference>
<dbReference type="Pfam" id="PF01738">
    <property type="entry name" value="DLH"/>
    <property type="match status" value="1"/>
</dbReference>
<dbReference type="Proteomes" id="UP000618943">
    <property type="component" value="Unassembled WGS sequence"/>
</dbReference>
<organism evidence="2 3">
    <name type="scientific">Viridibacillus soli</name>
    <dbReference type="NCBI Taxonomy" id="2798301"/>
    <lineage>
        <taxon>Bacteria</taxon>
        <taxon>Bacillati</taxon>
        <taxon>Bacillota</taxon>
        <taxon>Bacilli</taxon>
        <taxon>Bacillales</taxon>
        <taxon>Caryophanaceae</taxon>
        <taxon>Viridibacillus</taxon>
    </lineage>
</organism>
<accession>A0ABS1HD49</accession>
<gene>
    <name evidence="2" type="ORF">JFL43_21565</name>
</gene>
<sequence>MAVKKSLVILLHEIYGVNNHMKYYEEIFCDAGFDVLIPNLLGRNPFDYNHEKEAYTHFMAEVGFEKSEWMVDQIIREQKLVYKNIYIVGFSIGATLAWLCSEKSVNGVIAYYGSRIRQYVHINPTIPTAVYIAKQEKSFDARKTFEQLHTKKQVYARLIEGHHGFMNPFDKNFDRKKATELINESLTFLHR</sequence>
<name>A0ABS1HD49_9BACL</name>
<evidence type="ECO:0000259" key="1">
    <source>
        <dbReference type="Pfam" id="PF01738"/>
    </source>
</evidence>
<dbReference type="InterPro" id="IPR051049">
    <property type="entry name" value="Dienelactone_hydrolase-like"/>
</dbReference>
<dbReference type="Gene3D" id="3.40.50.1820">
    <property type="entry name" value="alpha/beta hydrolase"/>
    <property type="match status" value="1"/>
</dbReference>